<evidence type="ECO:0000313" key="2">
    <source>
        <dbReference type="Proteomes" id="UP000008909"/>
    </source>
</evidence>
<protein>
    <submittedName>
        <fullName evidence="1">Uncharacterized protein</fullName>
    </submittedName>
</protein>
<reference key="2">
    <citation type="submission" date="2011-10" db="EMBL/GenBank/DDBJ databases">
        <title>The genome and transcriptome sequence of Clonorchis sinensis provide insights into the carcinogenic liver fluke.</title>
        <authorList>
            <person name="Wang X."/>
            <person name="Huang Y."/>
            <person name="Chen W."/>
            <person name="Liu H."/>
            <person name="Guo L."/>
            <person name="Chen Y."/>
            <person name="Luo F."/>
            <person name="Zhou W."/>
            <person name="Sun J."/>
            <person name="Mao Q."/>
            <person name="Liang P."/>
            <person name="Zhou C."/>
            <person name="Tian Y."/>
            <person name="Men J."/>
            <person name="Lv X."/>
            <person name="Huang L."/>
            <person name="Zhou J."/>
            <person name="Hu Y."/>
            <person name="Li R."/>
            <person name="Zhang F."/>
            <person name="Lei H."/>
            <person name="Li X."/>
            <person name="Hu X."/>
            <person name="Liang C."/>
            <person name="Xu J."/>
            <person name="Wu Z."/>
            <person name="Yu X."/>
        </authorList>
    </citation>
    <scope>NUCLEOTIDE SEQUENCE</scope>
    <source>
        <strain>Henan</strain>
    </source>
</reference>
<sequence length="365" mass="39988">MLGKTSILICALASEICQRLEYHHQVLIYNIPDCIRLELTKTAILMACNMLGTVCTVQPLRKLKPSLRYPILPRFKDENDAAHLLAFQTFLSSTQKLQIVRVKAARTRLQRQLTKHSLSKSLKSTTKSCQTDPSFLRLSTAVKTLGATQSQISHAINSNYAIRIAVDECARSSQGPSDSNNSVLSQPNDQASNLLASTSVGPLTAPNNTKAGYGPAGFYSASSRTHVTSQCRLLSAVIDGPQQMWAKWLSIERKTGCLYNKGAMHSPTREKAIKNKTNFSLPNHTDQCKCSSLIDVLATKLELLSKALTDANTKNAASWTKVDEEFSSLNEYLALSTPGLLAAKKFIQLSDTAIKTATASLVDRR</sequence>
<reference evidence="1" key="1">
    <citation type="journal article" date="2011" name="Genome Biol.">
        <title>The draft genome of the carcinogenic human liver fluke Clonorchis sinensis.</title>
        <authorList>
            <person name="Wang X."/>
            <person name="Chen W."/>
            <person name="Huang Y."/>
            <person name="Sun J."/>
            <person name="Men J."/>
            <person name="Liu H."/>
            <person name="Luo F."/>
            <person name="Guo L."/>
            <person name="Lv X."/>
            <person name="Deng C."/>
            <person name="Zhou C."/>
            <person name="Fan Y."/>
            <person name="Li X."/>
            <person name="Huang L."/>
            <person name="Hu Y."/>
            <person name="Liang C."/>
            <person name="Hu X."/>
            <person name="Xu J."/>
            <person name="Yu X."/>
        </authorList>
    </citation>
    <scope>NUCLEOTIDE SEQUENCE [LARGE SCALE GENOMIC DNA]</scope>
    <source>
        <strain evidence="1">Henan</strain>
    </source>
</reference>
<evidence type="ECO:0000313" key="1">
    <source>
        <dbReference type="EMBL" id="GAA54275.1"/>
    </source>
</evidence>
<name>G7YMU4_CLOSI</name>
<dbReference type="Proteomes" id="UP000008909">
    <property type="component" value="Unassembled WGS sequence"/>
</dbReference>
<feature type="non-terminal residue" evidence="1">
    <location>
        <position position="365"/>
    </location>
</feature>
<proteinExistence type="predicted"/>
<accession>G7YMU4</accession>
<dbReference type="AlphaFoldDB" id="G7YMU4"/>
<organism evidence="1 2">
    <name type="scientific">Clonorchis sinensis</name>
    <name type="common">Chinese liver fluke</name>
    <dbReference type="NCBI Taxonomy" id="79923"/>
    <lineage>
        <taxon>Eukaryota</taxon>
        <taxon>Metazoa</taxon>
        <taxon>Spiralia</taxon>
        <taxon>Lophotrochozoa</taxon>
        <taxon>Platyhelminthes</taxon>
        <taxon>Trematoda</taxon>
        <taxon>Digenea</taxon>
        <taxon>Opisthorchiida</taxon>
        <taxon>Opisthorchiata</taxon>
        <taxon>Opisthorchiidae</taxon>
        <taxon>Clonorchis</taxon>
    </lineage>
</organism>
<dbReference type="EMBL" id="DF143874">
    <property type="protein sequence ID" value="GAA54275.1"/>
    <property type="molecule type" value="Genomic_DNA"/>
</dbReference>
<keyword evidence="2" id="KW-1185">Reference proteome</keyword>
<gene>
    <name evidence="1" type="ORF">CLF_113360</name>
</gene>